<dbReference type="PANTHER" id="PTHR25462:SF306">
    <property type="entry name" value="TRIPARTITE MOTIF CONTAINING 9"/>
    <property type="match status" value="1"/>
</dbReference>
<feature type="domain" description="RING-type" evidence="6">
    <location>
        <begin position="75"/>
        <end position="115"/>
    </location>
</feature>
<dbReference type="OMA" id="HIRYCSE"/>
<dbReference type="CDD" id="cd19756">
    <property type="entry name" value="Bbox2"/>
    <property type="match status" value="1"/>
</dbReference>
<dbReference type="GO" id="GO:0008270">
    <property type="term" value="F:zinc ion binding"/>
    <property type="evidence" value="ECO:0007669"/>
    <property type="project" value="UniProtKB-KW"/>
</dbReference>
<feature type="domain" description="B box-type" evidence="7">
    <location>
        <begin position="232"/>
        <end position="273"/>
    </location>
</feature>
<dbReference type="AlphaFoldDB" id="A0A8W8K742"/>
<dbReference type="PANTHER" id="PTHR25462">
    <property type="entry name" value="BONUS, ISOFORM C-RELATED"/>
    <property type="match status" value="1"/>
</dbReference>
<dbReference type="InterPro" id="IPR047153">
    <property type="entry name" value="TRIM45/56/19-like"/>
</dbReference>
<dbReference type="Gene3D" id="2.60.40.10">
    <property type="entry name" value="Immunoglobulins"/>
    <property type="match status" value="1"/>
</dbReference>
<evidence type="ECO:0000256" key="2">
    <source>
        <dbReference type="ARBA" id="ARBA00022771"/>
    </source>
</evidence>
<evidence type="ECO:0000256" key="4">
    <source>
        <dbReference type="PROSITE-ProRule" id="PRU00024"/>
    </source>
</evidence>
<feature type="domain" description="Fibronectin type-III" evidence="8">
    <location>
        <begin position="560"/>
        <end position="656"/>
    </location>
</feature>
<proteinExistence type="predicted"/>
<dbReference type="InterPro" id="IPR001841">
    <property type="entry name" value="Znf_RING"/>
</dbReference>
<evidence type="ECO:0000259" key="6">
    <source>
        <dbReference type="PROSITE" id="PS50089"/>
    </source>
</evidence>
<dbReference type="InterPro" id="IPR013783">
    <property type="entry name" value="Ig-like_fold"/>
</dbReference>
<evidence type="ECO:0000256" key="3">
    <source>
        <dbReference type="ARBA" id="ARBA00022833"/>
    </source>
</evidence>
<evidence type="ECO:0000259" key="8">
    <source>
        <dbReference type="PROSITE" id="PS50853"/>
    </source>
</evidence>
<dbReference type="SUPFAM" id="SSF57850">
    <property type="entry name" value="RING/U-box"/>
    <property type="match status" value="1"/>
</dbReference>
<name>A0A8W8K742_MAGGI</name>
<dbReference type="InterPro" id="IPR000315">
    <property type="entry name" value="Znf_B-box"/>
</dbReference>
<accession>A0A8W8K742</accession>
<keyword evidence="1" id="KW-0479">Metal-binding</keyword>
<dbReference type="Pfam" id="PF00643">
    <property type="entry name" value="zf-B_box"/>
    <property type="match status" value="1"/>
</dbReference>
<dbReference type="SUPFAM" id="SSF49265">
    <property type="entry name" value="Fibronectin type III"/>
    <property type="match status" value="1"/>
</dbReference>
<dbReference type="Pfam" id="PF13920">
    <property type="entry name" value="zf-C3HC4_3"/>
    <property type="match status" value="1"/>
</dbReference>
<dbReference type="PROSITE" id="PS50119">
    <property type="entry name" value="ZF_BBOX"/>
    <property type="match status" value="1"/>
</dbReference>
<dbReference type="Pfam" id="PF22586">
    <property type="entry name" value="ANCHR-like_BBOX"/>
    <property type="match status" value="1"/>
</dbReference>
<dbReference type="SMART" id="SM00184">
    <property type="entry name" value="RING"/>
    <property type="match status" value="2"/>
</dbReference>
<dbReference type="EnsemblMetazoa" id="G22704.1">
    <property type="protein sequence ID" value="G22704.1:cds"/>
    <property type="gene ID" value="G22704"/>
</dbReference>
<dbReference type="Gene3D" id="4.10.830.40">
    <property type="match status" value="1"/>
</dbReference>
<feature type="coiled-coil region" evidence="5">
    <location>
        <begin position="295"/>
        <end position="329"/>
    </location>
</feature>
<dbReference type="PROSITE" id="PS50089">
    <property type="entry name" value="ZF_RING_2"/>
    <property type="match status" value="1"/>
</dbReference>
<dbReference type="GO" id="GO:0061630">
    <property type="term" value="F:ubiquitin protein ligase activity"/>
    <property type="evidence" value="ECO:0007669"/>
    <property type="project" value="TreeGrafter"/>
</dbReference>
<evidence type="ECO:0000259" key="7">
    <source>
        <dbReference type="PROSITE" id="PS50119"/>
    </source>
</evidence>
<dbReference type="SMART" id="SM00336">
    <property type="entry name" value="BBOX"/>
    <property type="match status" value="2"/>
</dbReference>
<dbReference type="InterPro" id="IPR003961">
    <property type="entry name" value="FN3_dom"/>
</dbReference>
<dbReference type="Gene3D" id="3.30.40.10">
    <property type="entry name" value="Zinc/RING finger domain, C3HC4 (zinc finger)"/>
    <property type="match status" value="1"/>
</dbReference>
<dbReference type="Pfam" id="PF00041">
    <property type="entry name" value="fn3"/>
    <property type="match status" value="1"/>
</dbReference>
<dbReference type="CDD" id="cd00063">
    <property type="entry name" value="FN3"/>
    <property type="match status" value="1"/>
</dbReference>
<dbReference type="Gene3D" id="3.30.160.60">
    <property type="entry name" value="Classic Zinc Finger"/>
    <property type="match status" value="1"/>
</dbReference>
<evidence type="ECO:0000256" key="1">
    <source>
        <dbReference type="ARBA" id="ARBA00022723"/>
    </source>
</evidence>
<dbReference type="SUPFAM" id="SSF57845">
    <property type="entry name" value="B-box zinc-binding domain"/>
    <property type="match status" value="1"/>
</dbReference>
<dbReference type="PROSITE" id="PS50853">
    <property type="entry name" value="FN3"/>
    <property type="match status" value="2"/>
</dbReference>
<dbReference type="SMART" id="SM00060">
    <property type="entry name" value="FN3"/>
    <property type="match status" value="2"/>
</dbReference>
<evidence type="ECO:0000313" key="10">
    <source>
        <dbReference type="Proteomes" id="UP000005408"/>
    </source>
</evidence>
<reference evidence="9" key="1">
    <citation type="submission" date="2022-08" db="UniProtKB">
        <authorList>
            <consortium name="EnsemblMetazoa"/>
        </authorList>
    </citation>
    <scope>IDENTIFICATION</scope>
    <source>
        <strain evidence="9">05x7-T-G4-1.051#20</strain>
    </source>
</reference>
<keyword evidence="3" id="KW-0862">Zinc</keyword>
<dbReference type="InterPro" id="IPR036116">
    <property type="entry name" value="FN3_sf"/>
</dbReference>
<keyword evidence="5" id="KW-0175">Coiled coil</keyword>
<evidence type="ECO:0000313" key="9">
    <source>
        <dbReference type="EnsemblMetazoa" id="G22704.1:cds"/>
    </source>
</evidence>
<dbReference type="OrthoDB" id="9049620at2759"/>
<dbReference type="InterPro" id="IPR013083">
    <property type="entry name" value="Znf_RING/FYVE/PHD"/>
</dbReference>
<dbReference type="Proteomes" id="UP000005408">
    <property type="component" value="Unassembled WGS sequence"/>
</dbReference>
<organism evidence="9 10">
    <name type="scientific">Magallana gigas</name>
    <name type="common">Pacific oyster</name>
    <name type="synonym">Crassostrea gigas</name>
    <dbReference type="NCBI Taxonomy" id="29159"/>
    <lineage>
        <taxon>Eukaryota</taxon>
        <taxon>Metazoa</taxon>
        <taxon>Spiralia</taxon>
        <taxon>Lophotrochozoa</taxon>
        <taxon>Mollusca</taxon>
        <taxon>Bivalvia</taxon>
        <taxon>Autobranchia</taxon>
        <taxon>Pteriomorphia</taxon>
        <taxon>Ostreida</taxon>
        <taxon>Ostreoidea</taxon>
        <taxon>Ostreidae</taxon>
        <taxon>Magallana</taxon>
    </lineage>
</organism>
<feature type="domain" description="Fibronectin type-III" evidence="8">
    <location>
        <begin position="441"/>
        <end position="555"/>
    </location>
</feature>
<evidence type="ECO:0000256" key="5">
    <source>
        <dbReference type="SAM" id="Coils"/>
    </source>
</evidence>
<keyword evidence="10" id="KW-1185">Reference proteome</keyword>
<sequence>MSKKKAFSNGSGTRANNVTNLRPRYPAKKEFGDAFLFSPVSVIATNGNHAFEHVRAAPAKSPVKAQMEVDSDLQCPICLELFSYPIILPCSHVLCRSPCAEHLFDFNFIRCPVCRDNCYVSGGIGSLPRVIALENIIERYKADRTSRENTNDRNKSADSSFLDASLSSQSDVEKDSSILCNLCNSVSKKKAKKSCLDCNVSYCSNCLLLTHQKKDPFNTHELVSPRDDVSHSVTGLCSKHSDQLSLFCKDCGVPTCTLCKDSSLHKDHFMITIESAYTDIKASIDENLQKLGVSQEKVTSSLQHQRDNLKEMQQKIDRKRSEINAQCDQLLAEIENKRSFFLADLEYEERIRQNEQEELIKVMERILGSSQALYSYTSEVLNEDVSEFLEVANTLSEKLVKATADCETAQFQPSDCDVLPGKLVDFRKERNVIREMNYLLAPETPSIDVTRCSRSEDTVVLVLSPPRNLHDVIDQYEIHYCSEEQKSLEIEDTLIVKNVPEDRLLGKIVPNCSGVVVVLVENLCKSTTYYFCVSASNQSGRSANSEVVQCTTLLPGESVIPAPVIVESLCRPFATSVQIYSSSPQDVAAEQHISHFLLYRPRGQSRAWKTLSLYGRQDHRVFGLIASTDYEFVILGCNQRGECQVSNRVVIHTEQS</sequence>
<keyword evidence="2 4" id="KW-0863">Zinc-finger</keyword>
<protein>
    <submittedName>
        <fullName evidence="9">Uncharacterized protein</fullName>
    </submittedName>
</protein>